<proteinExistence type="predicted"/>
<name>A0A6J7AI30_9ZZZZ</name>
<protein>
    <submittedName>
        <fullName evidence="2">Unannotated protein</fullName>
    </submittedName>
</protein>
<organism evidence="2">
    <name type="scientific">freshwater metagenome</name>
    <dbReference type="NCBI Taxonomy" id="449393"/>
    <lineage>
        <taxon>unclassified sequences</taxon>
        <taxon>metagenomes</taxon>
        <taxon>ecological metagenomes</taxon>
    </lineage>
</organism>
<accession>A0A6J7AI30</accession>
<evidence type="ECO:0000313" key="2">
    <source>
        <dbReference type="EMBL" id="CAB4832442.1"/>
    </source>
</evidence>
<dbReference type="EMBL" id="CAEZXG010000031">
    <property type="protein sequence ID" value="CAB4680210.1"/>
    <property type="molecule type" value="Genomic_DNA"/>
</dbReference>
<sequence>MNLSLIASYFHTHRQPVDEYTKLELDQHARLSRIRRDTQAIDEELARQSATLDQARRIA</sequence>
<gene>
    <name evidence="1" type="ORF">UFOPK2359_00640</name>
    <name evidence="2" type="ORF">UFOPK3167_01160</name>
</gene>
<dbReference type="EMBL" id="CAFABF010000079">
    <property type="protein sequence ID" value="CAB4832442.1"/>
    <property type="molecule type" value="Genomic_DNA"/>
</dbReference>
<evidence type="ECO:0000313" key="1">
    <source>
        <dbReference type="EMBL" id="CAB4680210.1"/>
    </source>
</evidence>
<dbReference type="AlphaFoldDB" id="A0A6J7AI30"/>
<reference evidence="2" key="1">
    <citation type="submission" date="2020-05" db="EMBL/GenBank/DDBJ databases">
        <authorList>
            <person name="Chiriac C."/>
            <person name="Salcher M."/>
            <person name="Ghai R."/>
            <person name="Kavagutti S V."/>
        </authorList>
    </citation>
    <scope>NUCLEOTIDE SEQUENCE</scope>
</reference>